<dbReference type="eggNOG" id="COG0664">
    <property type="taxonomic scope" value="Bacteria"/>
</dbReference>
<feature type="domain" description="Cyclic nucleotide-binding" evidence="4">
    <location>
        <begin position="37"/>
        <end position="140"/>
    </location>
</feature>
<dbReference type="PRINTS" id="PR00103">
    <property type="entry name" value="CAMPKINASE"/>
</dbReference>
<dbReference type="Gene3D" id="3.30.70.20">
    <property type="match status" value="1"/>
</dbReference>
<dbReference type="CDD" id="cd00038">
    <property type="entry name" value="CAP_ED"/>
    <property type="match status" value="2"/>
</dbReference>
<evidence type="ECO:0000259" key="5">
    <source>
        <dbReference type="PROSITE" id="PS51379"/>
    </source>
</evidence>
<dbReference type="InterPro" id="IPR000595">
    <property type="entry name" value="cNMP-bd_dom"/>
</dbReference>
<dbReference type="Gene3D" id="2.60.120.10">
    <property type="entry name" value="Jelly Rolls"/>
    <property type="match status" value="2"/>
</dbReference>
<dbReference type="GO" id="GO:0003700">
    <property type="term" value="F:DNA-binding transcription factor activity"/>
    <property type="evidence" value="ECO:0007669"/>
    <property type="project" value="TreeGrafter"/>
</dbReference>
<dbReference type="SUPFAM" id="SSF51206">
    <property type="entry name" value="cAMP-binding domain-like"/>
    <property type="match status" value="2"/>
</dbReference>
<dbReference type="OrthoDB" id="9810688at2"/>
<feature type="domain" description="Cyclic nucleotide-binding" evidence="4">
    <location>
        <begin position="168"/>
        <end position="266"/>
    </location>
</feature>
<dbReference type="PANTHER" id="PTHR24567:SF74">
    <property type="entry name" value="HTH-TYPE TRANSCRIPTIONAL REGULATOR ARCR"/>
    <property type="match status" value="1"/>
</dbReference>
<dbReference type="PROSITE" id="PS00888">
    <property type="entry name" value="CNMP_BINDING_1"/>
    <property type="match status" value="1"/>
</dbReference>
<keyword evidence="2" id="KW-0408">Iron</keyword>
<proteinExistence type="predicted"/>
<evidence type="ECO:0000313" key="7">
    <source>
        <dbReference type="Proteomes" id="UP000054010"/>
    </source>
</evidence>
<dbReference type="Proteomes" id="UP000054010">
    <property type="component" value="Unassembled WGS sequence"/>
</dbReference>
<dbReference type="InterPro" id="IPR017896">
    <property type="entry name" value="4Fe4S_Fe-S-bd"/>
</dbReference>
<evidence type="ECO:0000256" key="1">
    <source>
        <dbReference type="ARBA" id="ARBA00022723"/>
    </source>
</evidence>
<name>E1IHA3_9CHLR</name>
<sequence>MANKSAPARTSAAVQARAALAAQRQQAARDMLAALDAVANLPPAEIDRLLMLGVFRAFSPATTIFGRQKHDRFLFFVLRGHLQLHLRDKDGHEMLMALLGPGDCCGEGPLFGDLFRRMSATAVTGCYLFQVPLADLQEQLPDLPELYVALNRIHQRRMLESTLTRIPLLSSLVPVERFALANILRHSSFSRGSLIIRQGDHANSLYLIERGQVSIEQDGRTLATLADGDFFGEIALLSGHPHRATVRAITPTDLLALPAADFHALLQDHPNLEASLRIVVEQRNQRNAALHADQSRARDLTQAVARGLLRGSHLLARTPSLCPPGCQICEEACVGRHGHQRLNLNGTLIDGFDILDACRQCTVGPECVEACPEHAFERTEEGVLLITQRCTGCGACIPACPYQVVSSITQEHFEPEALSLWKRLLRRFQPQPSAPLSAPQRADKCDLCYGHPDQACVSACPTGALRLASVEEIFPL</sequence>
<dbReference type="GO" id="GO:0005829">
    <property type="term" value="C:cytosol"/>
    <property type="evidence" value="ECO:0007669"/>
    <property type="project" value="TreeGrafter"/>
</dbReference>
<dbReference type="Pfam" id="PF00027">
    <property type="entry name" value="cNMP_binding"/>
    <property type="match status" value="2"/>
</dbReference>
<dbReference type="PROSITE" id="PS00198">
    <property type="entry name" value="4FE4S_FER_1"/>
    <property type="match status" value="1"/>
</dbReference>
<evidence type="ECO:0000256" key="3">
    <source>
        <dbReference type="ARBA" id="ARBA00023014"/>
    </source>
</evidence>
<feature type="domain" description="4Fe-4S ferredoxin-type" evidence="5">
    <location>
        <begin position="381"/>
        <end position="411"/>
    </location>
</feature>
<dbReference type="EMBL" id="ADVR01000112">
    <property type="protein sequence ID" value="EFO79578.1"/>
    <property type="molecule type" value="Genomic_DNA"/>
</dbReference>
<evidence type="ECO:0000313" key="6">
    <source>
        <dbReference type="EMBL" id="EFO79578.1"/>
    </source>
</evidence>
<evidence type="ECO:0000259" key="4">
    <source>
        <dbReference type="PROSITE" id="PS50042"/>
    </source>
</evidence>
<gene>
    <name evidence="6" type="ORF">OSCT_2704</name>
</gene>
<dbReference type="PROSITE" id="PS50042">
    <property type="entry name" value="CNMP_BINDING_3"/>
    <property type="match status" value="2"/>
</dbReference>
<dbReference type="InterPro" id="IPR018488">
    <property type="entry name" value="cNMP-bd_CS"/>
</dbReference>
<dbReference type="InterPro" id="IPR050397">
    <property type="entry name" value="Env_Response_Regulators"/>
</dbReference>
<accession>E1IHA3</accession>
<dbReference type="PANTHER" id="PTHR24567">
    <property type="entry name" value="CRP FAMILY TRANSCRIPTIONAL REGULATORY PROTEIN"/>
    <property type="match status" value="1"/>
</dbReference>
<dbReference type="InterPro" id="IPR017900">
    <property type="entry name" value="4Fe4S_Fe_S_CS"/>
</dbReference>
<dbReference type="GO" id="GO:0046872">
    <property type="term" value="F:metal ion binding"/>
    <property type="evidence" value="ECO:0007669"/>
    <property type="project" value="UniProtKB-KW"/>
</dbReference>
<dbReference type="PROSITE" id="PS51379">
    <property type="entry name" value="4FE4S_FER_2"/>
    <property type="match status" value="2"/>
</dbReference>
<reference evidence="6 7" key="1">
    <citation type="journal article" date="2011" name="J. Bacteriol.">
        <title>Draft genome sequence of the anoxygenic filamentous phototrophic bacterium Oscillochloris trichoides subsp. DG-6.</title>
        <authorList>
            <person name="Kuznetsov B.B."/>
            <person name="Ivanovsky R.N."/>
            <person name="Keppen O.I."/>
            <person name="Sukhacheva M.V."/>
            <person name="Bumazhkin B.K."/>
            <person name="Patutina E.O."/>
            <person name="Beletsky A.V."/>
            <person name="Mardanov A.V."/>
            <person name="Baslerov R.V."/>
            <person name="Panteleeva A.N."/>
            <person name="Kolganova T.V."/>
            <person name="Ravin N.V."/>
            <person name="Skryabin K.G."/>
        </authorList>
    </citation>
    <scope>NUCLEOTIDE SEQUENCE [LARGE SCALE GENOMIC DNA]</scope>
    <source>
        <strain evidence="6 7">DG-6</strain>
    </source>
</reference>
<dbReference type="Pfam" id="PF12838">
    <property type="entry name" value="Fer4_7"/>
    <property type="match status" value="1"/>
</dbReference>
<keyword evidence="3" id="KW-0411">Iron-sulfur</keyword>
<dbReference type="GO" id="GO:0051536">
    <property type="term" value="F:iron-sulfur cluster binding"/>
    <property type="evidence" value="ECO:0007669"/>
    <property type="project" value="UniProtKB-KW"/>
</dbReference>
<protein>
    <submittedName>
        <fullName evidence="6">Cyclic nucleotide-binding protein</fullName>
    </submittedName>
</protein>
<evidence type="ECO:0000256" key="2">
    <source>
        <dbReference type="ARBA" id="ARBA00023004"/>
    </source>
</evidence>
<comment type="caution">
    <text evidence="6">The sequence shown here is derived from an EMBL/GenBank/DDBJ whole genome shotgun (WGS) entry which is preliminary data.</text>
</comment>
<dbReference type="eggNOG" id="COG1142">
    <property type="taxonomic scope" value="Bacteria"/>
</dbReference>
<dbReference type="InterPro" id="IPR018490">
    <property type="entry name" value="cNMP-bd_dom_sf"/>
</dbReference>
<dbReference type="HOGENOM" id="CLU_573457_0_0_0"/>
<dbReference type="SMART" id="SM00100">
    <property type="entry name" value="cNMP"/>
    <property type="match status" value="2"/>
</dbReference>
<dbReference type="AlphaFoldDB" id="E1IHA3"/>
<feature type="domain" description="4Fe-4S ferredoxin-type" evidence="5">
    <location>
        <begin position="438"/>
        <end position="470"/>
    </location>
</feature>
<keyword evidence="7" id="KW-1185">Reference proteome</keyword>
<organism evidence="6 7">
    <name type="scientific">Oscillochloris trichoides DG-6</name>
    <dbReference type="NCBI Taxonomy" id="765420"/>
    <lineage>
        <taxon>Bacteria</taxon>
        <taxon>Bacillati</taxon>
        <taxon>Chloroflexota</taxon>
        <taxon>Chloroflexia</taxon>
        <taxon>Chloroflexales</taxon>
        <taxon>Chloroflexineae</taxon>
        <taxon>Oscillochloridaceae</taxon>
        <taxon>Oscillochloris</taxon>
    </lineage>
</organism>
<dbReference type="STRING" id="765420.OSCT_2704"/>
<dbReference type="SUPFAM" id="SSF54862">
    <property type="entry name" value="4Fe-4S ferredoxins"/>
    <property type="match status" value="1"/>
</dbReference>
<keyword evidence="1" id="KW-0479">Metal-binding</keyword>
<dbReference type="InterPro" id="IPR014710">
    <property type="entry name" value="RmlC-like_jellyroll"/>
</dbReference>